<dbReference type="GeneID" id="93450644"/>
<dbReference type="RefSeq" id="WP_011748531.1">
    <property type="nucleotide sequence ID" value="NC_008686.1"/>
</dbReference>
<dbReference type="OrthoDB" id="9807941at2"/>
<gene>
    <name evidence="2" type="ordered locus">Pden_2245</name>
</gene>
<keyword evidence="1" id="KW-0472">Membrane</keyword>
<dbReference type="Proteomes" id="UP000000361">
    <property type="component" value="Chromosome 1"/>
</dbReference>
<dbReference type="HOGENOM" id="CLU_070816_1_0_5"/>
<organism evidence="2 3">
    <name type="scientific">Paracoccus denitrificans (strain Pd 1222)</name>
    <dbReference type="NCBI Taxonomy" id="318586"/>
    <lineage>
        <taxon>Bacteria</taxon>
        <taxon>Pseudomonadati</taxon>
        <taxon>Pseudomonadota</taxon>
        <taxon>Alphaproteobacteria</taxon>
        <taxon>Rhodobacterales</taxon>
        <taxon>Paracoccaceae</taxon>
        <taxon>Paracoccus</taxon>
    </lineage>
</organism>
<evidence type="ECO:0000313" key="3">
    <source>
        <dbReference type="Proteomes" id="UP000000361"/>
    </source>
</evidence>
<dbReference type="SMR" id="A1B493"/>
<dbReference type="eggNOG" id="COG3743">
    <property type="taxonomic scope" value="Bacteria"/>
</dbReference>
<evidence type="ECO:0000313" key="2">
    <source>
        <dbReference type="EMBL" id="ABL70337.1"/>
    </source>
</evidence>
<name>A1B493_PARDP</name>
<protein>
    <submittedName>
        <fullName evidence="2">Uncharacterized protein</fullName>
    </submittedName>
</protein>
<sequence>MERAECNRNCWISAAIAGVVVLLFTAGIGDLHWLAGLFLGVVTFVLFGALMVWLVCHERPELFEEGAGLTGTDWQRAAVDRQPETLLVGGSLGPEPFTSEAQMPIVAGAMPAEPLVEHRPEPKPAAAAKVARGADDLKRIKGIGPKISDWLNAQGVTRYDQIAAWDPATVDDFAQRLGRMGGRIEADDWVGQAKLLAAGGETGHSRRVDKGEVG</sequence>
<evidence type="ECO:0000256" key="1">
    <source>
        <dbReference type="SAM" id="Phobius"/>
    </source>
</evidence>
<dbReference type="Gene3D" id="1.10.150.20">
    <property type="entry name" value="5' to 3' exonuclease, C-terminal subdomain"/>
    <property type="match status" value="1"/>
</dbReference>
<keyword evidence="1" id="KW-0812">Transmembrane</keyword>
<keyword evidence="3" id="KW-1185">Reference proteome</keyword>
<feature type="transmembrane region" description="Helical" evidence="1">
    <location>
        <begin position="9"/>
        <end position="28"/>
    </location>
</feature>
<proteinExistence type="predicted"/>
<keyword evidence="1" id="KW-1133">Transmembrane helix</keyword>
<dbReference type="KEGG" id="pde:Pden_2245"/>
<dbReference type="EMBL" id="CP000489">
    <property type="protein sequence ID" value="ABL70337.1"/>
    <property type="molecule type" value="Genomic_DNA"/>
</dbReference>
<feature type="transmembrane region" description="Helical" evidence="1">
    <location>
        <begin position="34"/>
        <end position="56"/>
    </location>
</feature>
<dbReference type="AlphaFoldDB" id="A1B493"/>
<accession>A1B493</accession>
<reference evidence="3" key="1">
    <citation type="submission" date="2006-12" db="EMBL/GenBank/DDBJ databases">
        <title>Complete sequence of chromosome 1 of Paracoccus denitrificans PD1222.</title>
        <authorList>
            <person name="Copeland A."/>
            <person name="Lucas S."/>
            <person name="Lapidus A."/>
            <person name="Barry K."/>
            <person name="Detter J.C."/>
            <person name="Glavina del Rio T."/>
            <person name="Hammon N."/>
            <person name="Israni S."/>
            <person name="Dalin E."/>
            <person name="Tice H."/>
            <person name="Pitluck S."/>
            <person name="Munk A.C."/>
            <person name="Brettin T."/>
            <person name="Bruce D."/>
            <person name="Han C."/>
            <person name="Tapia R."/>
            <person name="Gilna P."/>
            <person name="Schmutz J."/>
            <person name="Larimer F."/>
            <person name="Land M."/>
            <person name="Hauser L."/>
            <person name="Kyrpides N."/>
            <person name="Lykidis A."/>
            <person name="Spiro S."/>
            <person name="Richardson D.J."/>
            <person name="Moir J.W.B."/>
            <person name="Ferguson S.J."/>
            <person name="van Spanning R.J.M."/>
            <person name="Richardson P."/>
        </authorList>
    </citation>
    <scope>NUCLEOTIDE SEQUENCE [LARGE SCALE GENOMIC DNA]</scope>
    <source>
        <strain evidence="3">Pd 1222</strain>
    </source>
</reference>
<dbReference type="EnsemblBacteria" id="ABL70337">
    <property type="protein sequence ID" value="ABL70337"/>
    <property type="gene ID" value="Pden_2245"/>
</dbReference>
<dbReference type="STRING" id="318586.Pden_2245"/>